<dbReference type="Proteomes" id="UP000316443">
    <property type="component" value="Unassembled WGS sequence"/>
</dbReference>
<evidence type="ECO:0000313" key="1">
    <source>
        <dbReference type="EMBL" id="TRT62277.1"/>
    </source>
</evidence>
<organism evidence="1 2">
    <name type="scientific">Microcystis aeruginosa Ma_QC_C_20070703_M131</name>
    <dbReference type="NCBI Taxonomy" id="2486263"/>
    <lineage>
        <taxon>Bacteria</taxon>
        <taxon>Bacillati</taxon>
        <taxon>Cyanobacteriota</taxon>
        <taxon>Cyanophyceae</taxon>
        <taxon>Oscillatoriophycideae</taxon>
        <taxon>Chroococcales</taxon>
        <taxon>Microcystaceae</taxon>
        <taxon>Microcystis</taxon>
    </lineage>
</organism>
<evidence type="ECO:0000313" key="2">
    <source>
        <dbReference type="Proteomes" id="UP000316443"/>
    </source>
</evidence>
<sequence>MMYGSVNQSCEAILPVVVKNDTRRQLVDAVIDTGFSGFLTLPSSIIAVLDLTWKGRDIATLGDGSYCIFDVYIARVIWDGQYRTIDINKSETVPLIGMGLLRGYDLRIQAIEGGSVAIELLPIPH</sequence>
<name>A0A551YMT5_MICAE</name>
<dbReference type="GO" id="GO:0008233">
    <property type="term" value="F:peptidase activity"/>
    <property type="evidence" value="ECO:0007669"/>
    <property type="project" value="UniProtKB-KW"/>
</dbReference>
<dbReference type="GO" id="GO:0006508">
    <property type="term" value="P:proteolysis"/>
    <property type="evidence" value="ECO:0007669"/>
    <property type="project" value="UniProtKB-KW"/>
</dbReference>
<dbReference type="EMBL" id="SFCA01000013">
    <property type="protein sequence ID" value="TRT62277.1"/>
    <property type="molecule type" value="Genomic_DNA"/>
</dbReference>
<protein>
    <submittedName>
        <fullName evidence="1">Clan AA aspartic protease</fullName>
    </submittedName>
</protein>
<keyword evidence="1" id="KW-0645">Protease</keyword>
<comment type="caution">
    <text evidence="1">The sequence shown here is derived from an EMBL/GenBank/DDBJ whole genome shotgun (WGS) entry which is preliminary data.</text>
</comment>
<accession>A0A551YMT5</accession>
<dbReference type="AlphaFoldDB" id="A0A551YMT5"/>
<gene>
    <name evidence="1" type="ORF">EWV85_00840</name>
</gene>
<reference evidence="1 2" key="1">
    <citation type="submission" date="2019-01" db="EMBL/GenBank/DDBJ databases">
        <title>Coherence of Microcystis species and biogeography revealed through population genomics.</title>
        <authorList>
            <person name="Perez-Carrascal O.M."/>
            <person name="Terrat Y."/>
            <person name="Giani A."/>
            <person name="Fortin N."/>
            <person name="Tromas N."/>
            <person name="Shapiro B.J."/>
        </authorList>
    </citation>
    <scope>NUCLEOTIDE SEQUENCE [LARGE SCALE GENOMIC DNA]</scope>
    <source>
        <strain evidence="1">Ma_QC_C_20070703_M131</strain>
    </source>
</reference>
<keyword evidence="1" id="KW-0378">Hydrolase</keyword>
<proteinExistence type="predicted"/>